<dbReference type="EnsemblMetazoa" id="GAUT010313-RA">
    <property type="protein sequence ID" value="GAUT010313-PA"/>
    <property type="gene ID" value="GAUT010313"/>
</dbReference>
<protein>
    <submittedName>
        <fullName evidence="2">Uncharacterized protein</fullName>
    </submittedName>
</protein>
<keyword evidence="3" id="KW-1185">Reference proteome</keyword>
<feature type="compositionally biased region" description="Polar residues" evidence="1">
    <location>
        <begin position="153"/>
        <end position="163"/>
    </location>
</feature>
<dbReference type="AlphaFoldDB" id="A0A1A9UNG4"/>
<feature type="compositionally biased region" description="Basic residues" evidence="1">
    <location>
        <begin position="25"/>
        <end position="39"/>
    </location>
</feature>
<evidence type="ECO:0000256" key="1">
    <source>
        <dbReference type="SAM" id="MobiDB-lite"/>
    </source>
</evidence>
<evidence type="ECO:0000313" key="2">
    <source>
        <dbReference type="EnsemblMetazoa" id="GAUT010313-PA"/>
    </source>
</evidence>
<proteinExistence type="predicted"/>
<organism evidence="2 3">
    <name type="scientific">Glossina austeni</name>
    <name type="common">Savannah tsetse fly</name>
    <dbReference type="NCBI Taxonomy" id="7395"/>
    <lineage>
        <taxon>Eukaryota</taxon>
        <taxon>Metazoa</taxon>
        <taxon>Ecdysozoa</taxon>
        <taxon>Arthropoda</taxon>
        <taxon>Hexapoda</taxon>
        <taxon>Insecta</taxon>
        <taxon>Pterygota</taxon>
        <taxon>Neoptera</taxon>
        <taxon>Endopterygota</taxon>
        <taxon>Diptera</taxon>
        <taxon>Brachycera</taxon>
        <taxon>Muscomorpha</taxon>
        <taxon>Hippoboscoidea</taxon>
        <taxon>Glossinidae</taxon>
        <taxon>Glossina</taxon>
    </lineage>
</organism>
<dbReference type="VEuPathDB" id="VectorBase:GAUT010313"/>
<evidence type="ECO:0000313" key="3">
    <source>
        <dbReference type="Proteomes" id="UP000078200"/>
    </source>
</evidence>
<reference evidence="2" key="1">
    <citation type="submission" date="2020-05" db="UniProtKB">
        <authorList>
            <consortium name="EnsemblMetazoa"/>
        </authorList>
    </citation>
    <scope>IDENTIFICATION</scope>
    <source>
        <strain evidence="2">TTRI</strain>
    </source>
</reference>
<feature type="compositionally biased region" description="Basic and acidic residues" evidence="1">
    <location>
        <begin position="686"/>
        <end position="697"/>
    </location>
</feature>
<name>A0A1A9UNG4_GLOAU</name>
<sequence length="1210" mass="136111">MNNIKTRQKSRIANESEETSPVATRTRRRASCKQIKSRKASVIEPKCAPSKRNDKFDNDINSSSSNMKEDNPDERQSRIRKTQISLCTLPLPKKAAASKSKSITNEKGELICNENAKKVTFFLQTDAVTDTNLAQRPSHSKYRKNQQEKQRRSTVNTDSQTHNDGAFTSIRQQLSFLKSEQFDFLYNNYKVRSVADIMNLTLNQLHAMGICEPQLSQLTQISFRMKTSNENVNVNNNNAMDICKNRNKSKLIKVDENLVHSNNPYDDDSHSQTSLIDQSNKCEPFDRGNASMKNFEKLSPGTYAPSFTPVDALRMRYEAAKHTDQIVESIKQNLQKLKTTNIDPKEKEKQLLEMFNESKLQEEHLLRRQQEMNITELGETSYSSKENFKKTEIGAVRSSVNISLGGLEPTGSFEEDDHKVTAMQQARLLKRQQEMVISEDRELSGNSKLNLSPDVCNEVQVEPEIVYASVENLEEIIEEMGQKEQQIDIKEPGGGWSGKAKTNVLENVSSELQPGSEGIRQFALDSSENLKESMHTGRKNSDNEVQDWNENSLLKNTQAKLSSEIFAKVFTEEGSKELTAAVVKHNKLSPCETITSSADIVEEASNSKKLDIKSTKMTKEPLVTATIKNEIPISRRLKLPKEEGMQKKQRLERHDNNECAINSNINNEILSENAYAITTTMTNSSDEGKQKYKHESEVQTPSNRFRKRPRIKLNRAKNLRKKRNCREDNKSENQSVSEFAISSDSAFTSTSLQGNSNIGNALPAADEQVSSTEFSKINIIKKPRSNFGQIIDIHHTSRRSHGETVAKEGERISSVKCPKLEVIDKQLANSEKTSIFDSSSNRMVDSLNIEDGVKDDKHKSVPNFAQLNDIDPMLSPKHNNNSIDKQSLSEDDQENAIDSSKLKITERKISKITRTERSVSAPITALYDKTITLKKTKPSSTLTTSSQTNESKGLTLCTAKPSTLGELYEKVTTLDSKSGKLMILTQEPVVDEAAAAVAARNNDNKERDLLETSLKCLPKPAVKDCRKRSNSISLYELLREQENELVRSLAELQTPTENAISLKEKLSCVNLNKRGGITYDDNDRSRTQNRSERSQIAIDLRELLSSKKDKASVRQLTAEATNSIGVDNERSVTKPTSEQQRHEGAICQQIDSEKCQNRCNKQMTNETKIKTVGASSANVKQQTNDKDFVTKLESCDGGNTKEKVLNYVMN</sequence>
<dbReference type="Proteomes" id="UP000078200">
    <property type="component" value="Unassembled WGS sequence"/>
</dbReference>
<feature type="compositionally biased region" description="Basic and acidic residues" evidence="1">
    <location>
        <begin position="67"/>
        <end position="77"/>
    </location>
</feature>
<feature type="region of interest" description="Disordered" evidence="1">
    <location>
        <begin position="868"/>
        <end position="896"/>
    </location>
</feature>
<feature type="compositionally biased region" description="Basic residues" evidence="1">
    <location>
        <begin position="1"/>
        <end position="10"/>
    </location>
</feature>
<feature type="region of interest" description="Disordered" evidence="1">
    <location>
        <begin position="1"/>
        <end position="78"/>
    </location>
</feature>
<accession>A0A1A9UNG4</accession>
<feature type="region of interest" description="Disordered" evidence="1">
    <location>
        <begin position="132"/>
        <end position="164"/>
    </location>
</feature>
<feature type="region of interest" description="Disordered" evidence="1">
    <location>
        <begin position="682"/>
        <end position="708"/>
    </location>
</feature>
<feature type="compositionally biased region" description="Polar residues" evidence="1">
    <location>
        <begin position="877"/>
        <end position="886"/>
    </location>
</feature>